<gene>
    <name evidence="1" type="primary">jg15384</name>
    <name evidence="1" type="ORF">PAEG_LOCUS22707</name>
</gene>
<name>A0A8S4SC62_9NEOP</name>
<keyword evidence="2" id="KW-1185">Reference proteome</keyword>
<evidence type="ECO:0000313" key="1">
    <source>
        <dbReference type="EMBL" id="CAH2254804.1"/>
    </source>
</evidence>
<accession>A0A8S4SC62</accession>
<comment type="caution">
    <text evidence="1">The sequence shown here is derived from an EMBL/GenBank/DDBJ whole genome shotgun (WGS) entry which is preliminary data.</text>
</comment>
<sequence length="94" mass="10754">MKLLSMFSYSRQPHPPLVKRSPGCVMQLGYRHTWHPTQATFPAFTEQASYRQFSCHRSVPNQMGSNTARTLVVARNRRMTSLRLESATARAACR</sequence>
<dbReference type="Proteomes" id="UP000838756">
    <property type="component" value="Unassembled WGS sequence"/>
</dbReference>
<dbReference type="AlphaFoldDB" id="A0A8S4SC62"/>
<dbReference type="EMBL" id="CAKXAJ010026087">
    <property type="protein sequence ID" value="CAH2254804.1"/>
    <property type="molecule type" value="Genomic_DNA"/>
</dbReference>
<reference evidence="1" key="1">
    <citation type="submission" date="2022-03" db="EMBL/GenBank/DDBJ databases">
        <authorList>
            <person name="Lindestad O."/>
        </authorList>
    </citation>
    <scope>NUCLEOTIDE SEQUENCE</scope>
</reference>
<proteinExistence type="predicted"/>
<organism evidence="1 2">
    <name type="scientific">Pararge aegeria aegeria</name>
    <dbReference type="NCBI Taxonomy" id="348720"/>
    <lineage>
        <taxon>Eukaryota</taxon>
        <taxon>Metazoa</taxon>
        <taxon>Ecdysozoa</taxon>
        <taxon>Arthropoda</taxon>
        <taxon>Hexapoda</taxon>
        <taxon>Insecta</taxon>
        <taxon>Pterygota</taxon>
        <taxon>Neoptera</taxon>
        <taxon>Endopterygota</taxon>
        <taxon>Lepidoptera</taxon>
        <taxon>Glossata</taxon>
        <taxon>Ditrysia</taxon>
        <taxon>Papilionoidea</taxon>
        <taxon>Nymphalidae</taxon>
        <taxon>Satyrinae</taxon>
        <taxon>Satyrini</taxon>
        <taxon>Parargina</taxon>
        <taxon>Pararge</taxon>
    </lineage>
</organism>
<evidence type="ECO:0000313" key="2">
    <source>
        <dbReference type="Proteomes" id="UP000838756"/>
    </source>
</evidence>
<protein>
    <submittedName>
        <fullName evidence="1">Jg15384 protein</fullName>
    </submittedName>
</protein>